<keyword evidence="2" id="KW-0319">Glycerol metabolism</keyword>
<evidence type="ECO:0000313" key="7">
    <source>
        <dbReference type="Proteomes" id="UP001187192"/>
    </source>
</evidence>
<keyword evidence="7" id="KW-1185">Reference proteome</keyword>
<dbReference type="PROSITE" id="PS51704">
    <property type="entry name" value="GP_PDE"/>
    <property type="match status" value="1"/>
</dbReference>
<evidence type="ECO:0000256" key="1">
    <source>
        <dbReference type="ARBA" id="ARBA00012247"/>
    </source>
</evidence>
<comment type="caution">
    <text evidence="6">The sequence shown here is derived from an EMBL/GenBank/DDBJ whole genome shotgun (WGS) entry which is preliminary data.</text>
</comment>
<dbReference type="GO" id="GO:0006629">
    <property type="term" value="P:lipid metabolic process"/>
    <property type="evidence" value="ECO:0007669"/>
    <property type="project" value="InterPro"/>
</dbReference>
<feature type="domain" description="GP-PDE" evidence="5">
    <location>
        <begin position="87"/>
        <end position="148"/>
    </location>
</feature>
<gene>
    <name evidence="6" type="ORF">TIFTF001_053431</name>
</gene>
<dbReference type="PANTHER" id="PTHR47449:SF2">
    <property type="entry name" value="GLYCEROPHOSPHODIESTER PHOSPHODIESTERASE GDPD4"/>
    <property type="match status" value="1"/>
</dbReference>
<proteinExistence type="predicted"/>
<reference evidence="6" key="1">
    <citation type="submission" date="2023-07" db="EMBL/GenBank/DDBJ databases">
        <title>draft genome sequence of fig (Ficus carica).</title>
        <authorList>
            <person name="Takahashi T."/>
            <person name="Nishimura K."/>
        </authorList>
    </citation>
    <scope>NUCLEOTIDE SEQUENCE</scope>
</reference>
<dbReference type="AlphaFoldDB" id="A0AA88EKV0"/>
<dbReference type="Proteomes" id="UP001187192">
    <property type="component" value="Unassembled WGS sequence"/>
</dbReference>
<dbReference type="PANTHER" id="PTHR47449">
    <property type="entry name" value="GLYCEROPHOSPHODIESTER PHOSPHODIESTERASE GDPD4"/>
    <property type="match status" value="1"/>
</dbReference>
<evidence type="ECO:0000256" key="2">
    <source>
        <dbReference type="ARBA" id="ARBA00022798"/>
    </source>
</evidence>
<dbReference type="SUPFAM" id="SSF51695">
    <property type="entry name" value="PLC-like phosphodiesterases"/>
    <property type="match status" value="1"/>
</dbReference>
<dbReference type="CDD" id="cd08556">
    <property type="entry name" value="GDPD"/>
    <property type="match status" value="1"/>
</dbReference>
<keyword evidence="4" id="KW-0472">Membrane</keyword>
<dbReference type="EMBL" id="BTGU01012707">
    <property type="protein sequence ID" value="GMN71624.1"/>
    <property type="molecule type" value="Genomic_DNA"/>
</dbReference>
<name>A0AA88EKV0_FICCA</name>
<evidence type="ECO:0000313" key="6">
    <source>
        <dbReference type="EMBL" id="GMN71624.1"/>
    </source>
</evidence>
<dbReference type="Pfam" id="PF03009">
    <property type="entry name" value="GDPD"/>
    <property type="match status" value="1"/>
</dbReference>
<keyword evidence="4" id="KW-1133">Transmembrane helix</keyword>
<accession>A0AA88EKV0</accession>
<dbReference type="GO" id="GO:0008889">
    <property type="term" value="F:glycerophosphodiester phosphodiesterase activity"/>
    <property type="evidence" value="ECO:0007669"/>
    <property type="project" value="UniProtKB-EC"/>
</dbReference>
<dbReference type="InterPro" id="IPR030395">
    <property type="entry name" value="GP_PDE_dom"/>
</dbReference>
<dbReference type="InterPro" id="IPR017946">
    <property type="entry name" value="PLC-like_Pdiesterase_TIM-brl"/>
</dbReference>
<comment type="catalytic activity">
    <reaction evidence="3">
        <text>a sn-glycero-3-phosphodiester + H2O = an alcohol + sn-glycerol 3-phosphate + H(+)</text>
        <dbReference type="Rhea" id="RHEA:12969"/>
        <dbReference type="ChEBI" id="CHEBI:15377"/>
        <dbReference type="ChEBI" id="CHEBI:15378"/>
        <dbReference type="ChEBI" id="CHEBI:30879"/>
        <dbReference type="ChEBI" id="CHEBI:57597"/>
        <dbReference type="ChEBI" id="CHEBI:83408"/>
        <dbReference type="EC" id="3.1.4.46"/>
    </reaction>
</comment>
<sequence>MAMAMAMVMGRSRSRRGALNQSQSERHGGGGCLLFPIRLFLTKSLIRKIIISLAVIALLPPIFLHFRLRRLHQIQLNKCSWLHNPPNTVCAHGGNSSNAFPNTMAAYESAIQSRVDCIEIDVSRSSDGVLFTLHGRQGFTTDIRKHKF</sequence>
<dbReference type="InterPro" id="IPR044236">
    <property type="entry name" value="GDPD4"/>
</dbReference>
<evidence type="ECO:0000256" key="4">
    <source>
        <dbReference type="SAM" id="Phobius"/>
    </source>
</evidence>
<organism evidence="6 7">
    <name type="scientific">Ficus carica</name>
    <name type="common">Common fig</name>
    <dbReference type="NCBI Taxonomy" id="3494"/>
    <lineage>
        <taxon>Eukaryota</taxon>
        <taxon>Viridiplantae</taxon>
        <taxon>Streptophyta</taxon>
        <taxon>Embryophyta</taxon>
        <taxon>Tracheophyta</taxon>
        <taxon>Spermatophyta</taxon>
        <taxon>Magnoliopsida</taxon>
        <taxon>eudicotyledons</taxon>
        <taxon>Gunneridae</taxon>
        <taxon>Pentapetalae</taxon>
        <taxon>rosids</taxon>
        <taxon>fabids</taxon>
        <taxon>Rosales</taxon>
        <taxon>Moraceae</taxon>
        <taxon>Ficeae</taxon>
        <taxon>Ficus</taxon>
    </lineage>
</organism>
<keyword evidence="4" id="KW-0812">Transmembrane</keyword>
<protein>
    <recommendedName>
        <fullName evidence="1">glycerophosphodiester phosphodiesterase</fullName>
        <ecNumber evidence="1">3.1.4.46</ecNumber>
    </recommendedName>
</protein>
<dbReference type="EC" id="3.1.4.46" evidence="1"/>
<feature type="transmembrane region" description="Helical" evidence="4">
    <location>
        <begin position="49"/>
        <end position="68"/>
    </location>
</feature>
<evidence type="ECO:0000256" key="3">
    <source>
        <dbReference type="ARBA" id="ARBA00047512"/>
    </source>
</evidence>
<dbReference type="Gene3D" id="3.20.20.190">
    <property type="entry name" value="Phosphatidylinositol (PI) phosphodiesterase"/>
    <property type="match status" value="1"/>
</dbReference>
<evidence type="ECO:0000259" key="5">
    <source>
        <dbReference type="PROSITE" id="PS51704"/>
    </source>
</evidence>
<dbReference type="GO" id="GO:0006071">
    <property type="term" value="P:glycerol metabolic process"/>
    <property type="evidence" value="ECO:0007669"/>
    <property type="project" value="UniProtKB-KW"/>
</dbReference>